<evidence type="ECO:0000313" key="3">
    <source>
        <dbReference type="Ensembl" id="ENSEBUP00000017219.1"/>
    </source>
</evidence>
<evidence type="ECO:0000313" key="4">
    <source>
        <dbReference type="Proteomes" id="UP000694388"/>
    </source>
</evidence>
<dbReference type="PANTHER" id="PTHR20765">
    <property type="entry name" value="SOLUTE CARRIER FAMILY 43 MEMBER 3-RELATED"/>
    <property type="match status" value="1"/>
</dbReference>
<dbReference type="InterPro" id="IPR027197">
    <property type="entry name" value="SLC43A3"/>
</dbReference>
<dbReference type="OMA" id="CREMETS"/>
<dbReference type="AlphaFoldDB" id="A0A8C4QNW4"/>
<feature type="transmembrane region" description="Helical" evidence="2">
    <location>
        <begin position="66"/>
        <end position="83"/>
    </location>
</feature>
<sequence>MNLNCDKCMLFINNGCVFSLSLSFFKRHELHEVEDGEEQVEFEIQQVPSPTGSGKSSLWASVHSRLYLSHFIWLSLLQCRHYLYISTLNPWLSTLSAGDMDLISWYTTVFAITQSCAWICSPWNGHLMDVCRQRLLKGRKDVQFAGLGSTIPSLGLTSLLGIAFAGVAAIPKLQAQGLAFCLQVMSRAFLYGGNAAFIAIAFPSIHFGKLFGLMMSASAIPLLLQLPLVSFSKEHPHMINGITFALCLLTLIHPIVVARHYRKLSKSYATNADQAMPECKFSDV</sequence>
<dbReference type="GeneTree" id="ENSGT00940000157622"/>
<comment type="subcellular location">
    <subcellularLocation>
        <location evidence="1">Membrane</location>
        <topology evidence="1">Multi-pass membrane protein</topology>
    </subcellularLocation>
</comment>
<dbReference type="GO" id="GO:0016020">
    <property type="term" value="C:membrane"/>
    <property type="evidence" value="ECO:0007669"/>
    <property type="project" value="UniProtKB-SubCell"/>
</dbReference>
<feature type="transmembrane region" description="Helical" evidence="2">
    <location>
        <begin position="144"/>
        <end position="171"/>
    </location>
</feature>
<evidence type="ECO:0000256" key="2">
    <source>
        <dbReference type="SAM" id="Phobius"/>
    </source>
</evidence>
<dbReference type="Proteomes" id="UP000694388">
    <property type="component" value="Unplaced"/>
</dbReference>
<evidence type="ECO:0000256" key="1">
    <source>
        <dbReference type="ARBA" id="ARBA00004141"/>
    </source>
</evidence>
<keyword evidence="4" id="KW-1185">Reference proteome</keyword>
<reference evidence="3" key="2">
    <citation type="submission" date="2025-09" db="UniProtKB">
        <authorList>
            <consortium name="Ensembl"/>
        </authorList>
    </citation>
    <scope>IDENTIFICATION</scope>
</reference>
<organism evidence="3 4">
    <name type="scientific">Eptatretus burgeri</name>
    <name type="common">Inshore hagfish</name>
    <dbReference type="NCBI Taxonomy" id="7764"/>
    <lineage>
        <taxon>Eukaryota</taxon>
        <taxon>Metazoa</taxon>
        <taxon>Chordata</taxon>
        <taxon>Craniata</taxon>
        <taxon>Vertebrata</taxon>
        <taxon>Cyclostomata</taxon>
        <taxon>Myxini</taxon>
        <taxon>Myxiniformes</taxon>
        <taxon>Myxinidae</taxon>
        <taxon>Eptatretinae</taxon>
        <taxon>Eptatretus</taxon>
    </lineage>
</organism>
<feature type="transmembrane region" description="Helical" evidence="2">
    <location>
        <begin position="177"/>
        <end position="203"/>
    </location>
</feature>
<protein>
    <recommendedName>
        <fullName evidence="5">Solute carrier family 43 member 3</fullName>
    </recommendedName>
</protein>
<keyword evidence="2" id="KW-1133">Transmembrane helix</keyword>
<name>A0A8C4QNW4_EPTBU</name>
<feature type="transmembrane region" description="Helical" evidence="2">
    <location>
        <begin position="210"/>
        <end position="231"/>
    </location>
</feature>
<evidence type="ECO:0008006" key="5">
    <source>
        <dbReference type="Google" id="ProtNLM"/>
    </source>
</evidence>
<reference evidence="3" key="1">
    <citation type="submission" date="2025-08" db="UniProtKB">
        <authorList>
            <consortium name="Ensembl"/>
        </authorList>
    </citation>
    <scope>IDENTIFICATION</scope>
</reference>
<dbReference type="SUPFAM" id="SSF103473">
    <property type="entry name" value="MFS general substrate transporter"/>
    <property type="match status" value="1"/>
</dbReference>
<feature type="transmembrane region" description="Helical" evidence="2">
    <location>
        <begin position="103"/>
        <end position="123"/>
    </location>
</feature>
<feature type="transmembrane region" description="Helical" evidence="2">
    <location>
        <begin position="237"/>
        <end position="258"/>
    </location>
</feature>
<dbReference type="InterPro" id="IPR036259">
    <property type="entry name" value="MFS_trans_sf"/>
</dbReference>
<dbReference type="Ensembl" id="ENSEBUT00000017795.1">
    <property type="protein sequence ID" value="ENSEBUP00000017219.1"/>
    <property type="gene ID" value="ENSEBUG00000010762.1"/>
</dbReference>
<dbReference type="PANTHER" id="PTHR20765:SF1">
    <property type="entry name" value="EQUILIBRATIVE NUCLEOBASE TRANSPORTER 1"/>
    <property type="match status" value="1"/>
</dbReference>
<accession>A0A8C4QNW4</accession>
<keyword evidence="2" id="KW-0812">Transmembrane</keyword>
<keyword evidence="2" id="KW-0472">Membrane</keyword>
<proteinExistence type="predicted"/>